<name>M0AFJ5_9EURY</name>
<dbReference type="PATRIC" id="fig|1227492.4.peg.3200"/>
<accession>M0AFJ5</accession>
<gene>
    <name evidence="1" type="ORF">C482_16093</name>
</gene>
<organism evidence="1 2">
    <name type="scientific">Natrialba chahannaoensis JCM 10990</name>
    <dbReference type="NCBI Taxonomy" id="1227492"/>
    <lineage>
        <taxon>Archaea</taxon>
        <taxon>Methanobacteriati</taxon>
        <taxon>Methanobacteriota</taxon>
        <taxon>Stenosarchaea group</taxon>
        <taxon>Halobacteria</taxon>
        <taxon>Halobacteriales</taxon>
        <taxon>Natrialbaceae</taxon>
        <taxon>Natrialba</taxon>
    </lineage>
</organism>
<dbReference type="Proteomes" id="UP000011693">
    <property type="component" value="Unassembled WGS sequence"/>
</dbReference>
<dbReference type="EMBL" id="AOIN01000086">
    <property type="protein sequence ID" value="ELY96113.1"/>
    <property type="molecule type" value="Genomic_DNA"/>
</dbReference>
<proteinExistence type="predicted"/>
<evidence type="ECO:0000313" key="1">
    <source>
        <dbReference type="EMBL" id="ELY96113.1"/>
    </source>
</evidence>
<reference evidence="1 2" key="1">
    <citation type="journal article" date="2014" name="PLoS Genet.">
        <title>Phylogenetically driven sequencing of extremely halophilic archaea reveals strategies for static and dynamic osmo-response.</title>
        <authorList>
            <person name="Becker E.A."/>
            <person name="Seitzer P.M."/>
            <person name="Tritt A."/>
            <person name="Larsen D."/>
            <person name="Krusor M."/>
            <person name="Yao A.I."/>
            <person name="Wu D."/>
            <person name="Madern D."/>
            <person name="Eisen J.A."/>
            <person name="Darling A.E."/>
            <person name="Facciotti M.T."/>
        </authorList>
    </citation>
    <scope>NUCLEOTIDE SEQUENCE [LARGE SCALE GENOMIC DNA]</scope>
    <source>
        <strain evidence="1 2">JCM 10990</strain>
    </source>
</reference>
<comment type="caution">
    <text evidence="1">The sequence shown here is derived from an EMBL/GenBank/DDBJ whole genome shotgun (WGS) entry which is preliminary data.</text>
</comment>
<sequence length="150" mass="16878">MSGDNAGERVHADFIELNLHGDINKEVISEDPLVRQPQTVFLPAPKDGDHVAVIRTPPEVLYLVVYEQAVVCGQGTDTFDSDLRTRVADGGAEKSQFWIDADSLSSATVLYIDAKDHHFESIDIDVEYRGWKTRLKKWIRGLKLTLQTRV</sequence>
<dbReference type="AlphaFoldDB" id="M0AFJ5"/>
<evidence type="ECO:0000313" key="2">
    <source>
        <dbReference type="Proteomes" id="UP000011693"/>
    </source>
</evidence>
<protein>
    <submittedName>
        <fullName evidence="1">Uncharacterized protein</fullName>
    </submittedName>
</protein>
<keyword evidence="2" id="KW-1185">Reference proteome</keyword>